<evidence type="ECO:0000256" key="3">
    <source>
        <dbReference type="ARBA" id="ARBA00022806"/>
    </source>
</evidence>
<dbReference type="InterPro" id="IPR032568">
    <property type="entry name" value="DUF4926"/>
</dbReference>
<dbReference type="Proteomes" id="UP000188532">
    <property type="component" value="Unassembled WGS sequence"/>
</dbReference>
<keyword evidence="2" id="KW-0378">Hydrolase</keyword>
<protein>
    <submittedName>
        <fullName evidence="7">UvrD-like helicase C-terminal domain protein</fullName>
    </submittedName>
</protein>
<dbReference type="GO" id="GO:0000725">
    <property type="term" value="P:recombinational repair"/>
    <property type="evidence" value="ECO:0007669"/>
    <property type="project" value="TreeGrafter"/>
</dbReference>
<dbReference type="STRING" id="1768.B1T50_19205"/>
<dbReference type="Pfam" id="PF21814">
    <property type="entry name" value="DUF6883"/>
    <property type="match status" value="1"/>
</dbReference>
<evidence type="ECO:0000256" key="4">
    <source>
        <dbReference type="ARBA" id="ARBA00022840"/>
    </source>
</evidence>
<dbReference type="GO" id="GO:0003677">
    <property type="term" value="F:DNA binding"/>
    <property type="evidence" value="ECO:0007669"/>
    <property type="project" value="InterPro"/>
</dbReference>
<dbReference type="Pfam" id="PF13361">
    <property type="entry name" value="UvrD_C"/>
    <property type="match status" value="1"/>
</dbReference>
<gene>
    <name evidence="7" type="ORF">BZL29_7196</name>
</gene>
<name>A0A1V3WJ64_MYCKA</name>
<comment type="caution">
    <text evidence="7">The sequence shown here is derived from an EMBL/GenBank/DDBJ whole genome shotgun (WGS) entry which is preliminary data.</text>
</comment>
<dbReference type="InterPro" id="IPR049250">
    <property type="entry name" value="DUF6883"/>
</dbReference>
<feature type="domain" description="UvrD-like helicase C-terminal" evidence="5">
    <location>
        <begin position="111"/>
        <end position="200"/>
    </location>
</feature>
<reference evidence="7 8" key="1">
    <citation type="submission" date="2017-02" db="EMBL/GenBank/DDBJ databases">
        <title>Complete genome sequences of Mycobacterium kansasii strains isolated from rhesus macaques.</title>
        <authorList>
            <person name="Panda A."/>
            <person name="Nagaraj S."/>
            <person name="Zhao X."/>
            <person name="Tettelin H."/>
            <person name="Detolla L.J."/>
        </authorList>
    </citation>
    <scope>NUCLEOTIDE SEQUENCE [LARGE SCALE GENOMIC DNA]</scope>
    <source>
        <strain evidence="7 8">11-3469</strain>
    </source>
</reference>
<keyword evidence="3 7" id="KW-0347">Helicase</keyword>
<dbReference type="PANTHER" id="PTHR11070:SF2">
    <property type="entry name" value="ATP-DEPENDENT DNA HELICASE SRS2"/>
    <property type="match status" value="1"/>
</dbReference>
<dbReference type="Gene3D" id="3.40.50.300">
    <property type="entry name" value="P-loop containing nucleotide triphosphate hydrolases"/>
    <property type="match status" value="1"/>
</dbReference>
<keyword evidence="1" id="KW-0547">Nucleotide-binding</keyword>
<dbReference type="SUPFAM" id="SSF52540">
    <property type="entry name" value="P-loop containing nucleoside triphosphate hydrolases"/>
    <property type="match status" value="1"/>
</dbReference>
<dbReference type="Pfam" id="PF16277">
    <property type="entry name" value="DUF4926"/>
    <property type="match status" value="1"/>
</dbReference>
<dbReference type="GO" id="GO:0043138">
    <property type="term" value="F:3'-5' DNA helicase activity"/>
    <property type="evidence" value="ECO:0007669"/>
    <property type="project" value="TreeGrafter"/>
</dbReference>
<evidence type="ECO:0000256" key="2">
    <source>
        <dbReference type="ARBA" id="ARBA00022801"/>
    </source>
</evidence>
<dbReference type="EMBL" id="MVBN01000009">
    <property type="protein sequence ID" value="OOK66999.1"/>
    <property type="molecule type" value="Genomic_DNA"/>
</dbReference>
<feature type="domain" description="DUF6883" evidence="6">
    <location>
        <begin position="258"/>
        <end position="300"/>
    </location>
</feature>
<sequence length="438" mass="47592">MSLRDVGINIAGRSTRLNLNYRTTAEILGWSLGLLRGERIDDMEGGLDSIAGCRSYVHGAPPRLQGFDKLDAETRFIASTVNEWINSGVAPSEIGIAVRAKWFGSKVADALKAMGIKTVDLAKASTKDDAVHVGTMHRMKGLEFRCVGVAGVGAKFVPAANAVTPIDEDRQTHEQDLERERCLLFVACTRAREELLVTWHGQPSPFLTASTADSAGPNDYENASLSTSSGADALALHRLGRCGCLVSQHGRCTVTRWSEAHIDQRKIVDYLLATAHPVGGAKAAYFVSLGYSAEKWTRLAMIWHISPGMARSSKLVRLPTASKWSSTGRGITMRSDGGVAYRMDQRWTRRRATTGYGLPELRSRAMYAEHDVVVLTRDLPEKSLLAGDVGAVVGRYAAGGYEVEFTAADGSTIAVVTLAGDDIRPRRPREILHVREVA</sequence>
<evidence type="ECO:0000259" key="5">
    <source>
        <dbReference type="Pfam" id="PF13361"/>
    </source>
</evidence>
<dbReference type="InterPro" id="IPR027417">
    <property type="entry name" value="P-loop_NTPase"/>
</dbReference>
<dbReference type="PANTHER" id="PTHR11070">
    <property type="entry name" value="UVRD / RECB / PCRA DNA HELICASE FAMILY MEMBER"/>
    <property type="match status" value="1"/>
</dbReference>
<dbReference type="GO" id="GO:0016787">
    <property type="term" value="F:hydrolase activity"/>
    <property type="evidence" value="ECO:0007669"/>
    <property type="project" value="UniProtKB-KW"/>
</dbReference>
<dbReference type="AlphaFoldDB" id="A0A1V3WJ64"/>
<dbReference type="InterPro" id="IPR000212">
    <property type="entry name" value="DNA_helicase_UvrD/REP"/>
</dbReference>
<keyword evidence="4" id="KW-0067">ATP-binding</keyword>
<organism evidence="7 8">
    <name type="scientific">Mycobacterium kansasii</name>
    <dbReference type="NCBI Taxonomy" id="1768"/>
    <lineage>
        <taxon>Bacteria</taxon>
        <taxon>Bacillati</taxon>
        <taxon>Actinomycetota</taxon>
        <taxon>Actinomycetes</taxon>
        <taxon>Mycobacteriales</taxon>
        <taxon>Mycobacteriaceae</taxon>
        <taxon>Mycobacterium</taxon>
    </lineage>
</organism>
<accession>A0A1V3WJ64</accession>
<evidence type="ECO:0000259" key="6">
    <source>
        <dbReference type="Pfam" id="PF21814"/>
    </source>
</evidence>
<dbReference type="InterPro" id="IPR014017">
    <property type="entry name" value="DNA_helicase_UvrD-like_C"/>
</dbReference>
<evidence type="ECO:0000313" key="8">
    <source>
        <dbReference type="Proteomes" id="UP000188532"/>
    </source>
</evidence>
<evidence type="ECO:0000313" key="7">
    <source>
        <dbReference type="EMBL" id="OOK66999.1"/>
    </source>
</evidence>
<proteinExistence type="predicted"/>
<dbReference type="GO" id="GO:0005524">
    <property type="term" value="F:ATP binding"/>
    <property type="evidence" value="ECO:0007669"/>
    <property type="project" value="UniProtKB-KW"/>
</dbReference>
<evidence type="ECO:0000256" key="1">
    <source>
        <dbReference type="ARBA" id="ARBA00022741"/>
    </source>
</evidence>